<evidence type="ECO:0000313" key="3">
    <source>
        <dbReference type="EMBL" id="KAF2091521.1"/>
    </source>
</evidence>
<feature type="chain" id="PRO_5040118726" evidence="2">
    <location>
        <begin position="20"/>
        <end position="260"/>
    </location>
</feature>
<protein>
    <submittedName>
        <fullName evidence="3">Uncharacterized protein</fullName>
    </submittedName>
</protein>
<keyword evidence="2" id="KW-0732">Signal</keyword>
<dbReference type="AlphaFoldDB" id="A0A9P4HYE8"/>
<feature type="compositionally biased region" description="Polar residues" evidence="1">
    <location>
        <begin position="179"/>
        <end position="193"/>
    </location>
</feature>
<reference evidence="3" key="1">
    <citation type="journal article" date="2020" name="Stud. Mycol.">
        <title>101 Dothideomycetes genomes: a test case for predicting lifestyles and emergence of pathogens.</title>
        <authorList>
            <person name="Haridas S."/>
            <person name="Albert R."/>
            <person name="Binder M."/>
            <person name="Bloem J."/>
            <person name="Labutti K."/>
            <person name="Salamov A."/>
            <person name="Andreopoulos B."/>
            <person name="Baker S."/>
            <person name="Barry K."/>
            <person name="Bills G."/>
            <person name="Bluhm B."/>
            <person name="Cannon C."/>
            <person name="Castanera R."/>
            <person name="Culley D."/>
            <person name="Daum C."/>
            <person name="Ezra D."/>
            <person name="Gonzalez J."/>
            <person name="Henrissat B."/>
            <person name="Kuo A."/>
            <person name="Liang C."/>
            <person name="Lipzen A."/>
            <person name="Lutzoni F."/>
            <person name="Magnuson J."/>
            <person name="Mondo S."/>
            <person name="Nolan M."/>
            <person name="Ohm R."/>
            <person name="Pangilinan J."/>
            <person name="Park H.-J."/>
            <person name="Ramirez L."/>
            <person name="Alfaro M."/>
            <person name="Sun H."/>
            <person name="Tritt A."/>
            <person name="Yoshinaga Y."/>
            <person name="Zwiers L.-H."/>
            <person name="Turgeon B."/>
            <person name="Goodwin S."/>
            <person name="Spatafora J."/>
            <person name="Crous P."/>
            <person name="Grigoriev I."/>
        </authorList>
    </citation>
    <scope>NUCLEOTIDE SEQUENCE</scope>
    <source>
        <strain evidence="3">CBS 121410</strain>
    </source>
</reference>
<feature type="region of interest" description="Disordered" evidence="1">
    <location>
        <begin position="134"/>
        <end position="173"/>
    </location>
</feature>
<comment type="caution">
    <text evidence="3">The sequence shown here is derived from an EMBL/GenBank/DDBJ whole genome shotgun (WGS) entry which is preliminary data.</text>
</comment>
<sequence length="260" mass="25808">MERVILATLMLGALAGVHGQERFLWFKADSDTSDEATGKFTCALPNAAYCAGDSLSSNIIIRCSSDSEGQPGNCNDNLAGLTPVGVKEYAPCYQSSNTTGDAVCSFNNVGYPDDGAAFPICGGKAAGTITASSSSVASTPAPSASNVTSGSESPAGAGVEGGSTATGVMSTSSPKTAAFTSSVAMTPSPSSEGTTTLHATNTDTLASSVATTVTGTESGSASASASSTPETAFSNEATPISSEFCLEWLLSIAAVIFVIG</sequence>
<dbReference type="EMBL" id="ML978711">
    <property type="protein sequence ID" value="KAF2091521.1"/>
    <property type="molecule type" value="Genomic_DNA"/>
</dbReference>
<dbReference type="Proteomes" id="UP000799776">
    <property type="component" value="Unassembled WGS sequence"/>
</dbReference>
<feature type="region of interest" description="Disordered" evidence="1">
    <location>
        <begin position="179"/>
        <end position="198"/>
    </location>
</feature>
<evidence type="ECO:0000313" key="4">
    <source>
        <dbReference type="Proteomes" id="UP000799776"/>
    </source>
</evidence>
<evidence type="ECO:0000256" key="2">
    <source>
        <dbReference type="SAM" id="SignalP"/>
    </source>
</evidence>
<feature type="compositionally biased region" description="Polar residues" evidence="1">
    <location>
        <begin position="163"/>
        <end position="173"/>
    </location>
</feature>
<accession>A0A9P4HYE8</accession>
<name>A0A9P4HYE8_9PEZI</name>
<feature type="compositionally biased region" description="Low complexity" evidence="1">
    <location>
        <begin position="134"/>
        <end position="149"/>
    </location>
</feature>
<feature type="signal peptide" evidence="2">
    <location>
        <begin position="1"/>
        <end position="19"/>
    </location>
</feature>
<evidence type="ECO:0000256" key="1">
    <source>
        <dbReference type="SAM" id="MobiDB-lite"/>
    </source>
</evidence>
<organism evidence="3 4">
    <name type="scientific">Saccharata proteae CBS 121410</name>
    <dbReference type="NCBI Taxonomy" id="1314787"/>
    <lineage>
        <taxon>Eukaryota</taxon>
        <taxon>Fungi</taxon>
        <taxon>Dikarya</taxon>
        <taxon>Ascomycota</taxon>
        <taxon>Pezizomycotina</taxon>
        <taxon>Dothideomycetes</taxon>
        <taxon>Dothideomycetes incertae sedis</taxon>
        <taxon>Botryosphaeriales</taxon>
        <taxon>Saccharataceae</taxon>
        <taxon>Saccharata</taxon>
    </lineage>
</organism>
<keyword evidence="4" id="KW-1185">Reference proteome</keyword>
<proteinExistence type="predicted"/>
<dbReference type="OrthoDB" id="5426294at2759"/>
<gene>
    <name evidence="3" type="ORF">K490DRAFT_52723</name>
</gene>